<feature type="compositionally biased region" description="Basic and acidic residues" evidence="1">
    <location>
        <begin position="94"/>
        <end position="104"/>
    </location>
</feature>
<dbReference type="GeneID" id="37060032"/>
<reference evidence="2 3" key="1">
    <citation type="submission" date="2016-12" db="EMBL/GenBank/DDBJ databases">
        <title>The genomes of Aspergillus section Nigri reveals drivers in fungal speciation.</title>
        <authorList>
            <consortium name="DOE Joint Genome Institute"/>
            <person name="Vesth T.C."/>
            <person name="Nybo J."/>
            <person name="Theobald S."/>
            <person name="Brandl J."/>
            <person name="Frisvad J.C."/>
            <person name="Nielsen K.F."/>
            <person name="Lyhne E.K."/>
            <person name="Kogle M.E."/>
            <person name="Kuo A."/>
            <person name="Riley R."/>
            <person name="Clum A."/>
            <person name="Nolan M."/>
            <person name="Lipzen A."/>
            <person name="Salamov A."/>
            <person name="Henrissat B."/>
            <person name="Wiebenga A."/>
            <person name="De Vries R.P."/>
            <person name="Grigoriev I.V."/>
            <person name="Mortensen U.H."/>
            <person name="Andersen M.R."/>
            <person name="Baker S.E."/>
        </authorList>
    </citation>
    <scope>NUCLEOTIDE SEQUENCE [LARGE SCALE GENOMIC DNA]</scope>
    <source>
        <strain evidence="2 3">CBS 117.55</strain>
    </source>
</reference>
<dbReference type="Proteomes" id="UP000247233">
    <property type="component" value="Unassembled WGS sequence"/>
</dbReference>
<evidence type="ECO:0000256" key="1">
    <source>
        <dbReference type="SAM" id="MobiDB-lite"/>
    </source>
</evidence>
<sequence>MRGCYLPSRTGKREPGTMKRALGIPPSPLTIFHPTLSQLRRIVEAGSARADKASPPGVGAGAGTSIDRSDMTLTKDISQPGRGASSDATLTPGDRLELISRRTSNEQPIYGWTGDDSDAKSITRHQRHQCHHPL</sequence>
<name>A0A317VQE7_9EURO</name>
<feature type="compositionally biased region" description="Basic residues" evidence="1">
    <location>
        <begin position="122"/>
        <end position="134"/>
    </location>
</feature>
<organism evidence="2 3">
    <name type="scientific">Aspergillus heteromorphus CBS 117.55</name>
    <dbReference type="NCBI Taxonomy" id="1448321"/>
    <lineage>
        <taxon>Eukaryota</taxon>
        <taxon>Fungi</taxon>
        <taxon>Dikarya</taxon>
        <taxon>Ascomycota</taxon>
        <taxon>Pezizomycotina</taxon>
        <taxon>Eurotiomycetes</taxon>
        <taxon>Eurotiomycetidae</taxon>
        <taxon>Eurotiales</taxon>
        <taxon>Aspergillaceae</taxon>
        <taxon>Aspergillus</taxon>
        <taxon>Aspergillus subgen. Circumdati</taxon>
    </lineage>
</organism>
<keyword evidence="3" id="KW-1185">Reference proteome</keyword>
<feature type="region of interest" description="Disordered" evidence="1">
    <location>
        <begin position="46"/>
        <end position="134"/>
    </location>
</feature>
<dbReference type="EMBL" id="MSFL01000022">
    <property type="protein sequence ID" value="PWY75112.1"/>
    <property type="molecule type" value="Genomic_DNA"/>
</dbReference>
<dbReference type="VEuPathDB" id="FungiDB:BO70DRAFT_101588"/>
<dbReference type="RefSeq" id="XP_025397237.1">
    <property type="nucleotide sequence ID" value="XM_025537795.1"/>
</dbReference>
<dbReference type="AlphaFoldDB" id="A0A317VQE7"/>
<comment type="caution">
    <text evidence="2">The sequence shown here is derived from an EMBL/GenBank/DDBJ whole genome shotgun (WGS) entry which is preliminary data.</text>
</comment>
<evidence type="ECO:0000313" key="3">
    <source>
        <dbReference type="Proteomes" id="UP000247233"/>
    </source>
</evidence>
<feature type="region of interest" description="Disordered" evidence="1">
    <location>
        <begin position="1"/>
        <end position="29"/>
    </location>
</feature>
<proteinExistence type="predicted"/>
<protein>
    <submittedName>
        <fullName evidence="2">Uncharacterized protein</fullName>
    </submittedName>
</protein>
<evidence type="ECO:0000313" key="2">
    <source>
        <dbReference type="EMBL" id="PWY75112.1"/>
    </source>
</evidence>
<gene>
    <name evidence="2" type="ORF">BO70DRAFT_101588</name>
</gene>
<accession>A0A317VQE7</accession>